<dbReference type="CDD" id="cd16432">
    <property type="entry name" value="CheB_Rec"/>
    <property type="match status" value="1"/>
</dbReference>
<keyword evidence="2 6" id="KW-0145">Chemotaxis</keyword>
<dbReference type="PANTHER" id="PTHR42872:SF6">
    <property type="entry name" value="PROTEIN-GLUTAMATE METHYLESTERASE_PROTEIN-GLUTAMINE GLUTAMINASE"/>
    <property type="match status" value="1"/>
</dbReference>
<dbReference type="PIRSF" id="PIRSF000876">
    <property type="entry name" value="RR_chemtxs_CheB"/>
    <property type="match status" value="1"/>
</dbReference>
<dbReference type="InterPro" id="IPR011006">
    <property type="entry name" value="CheY-like_superfamily"/>
</dbReference>
<dbReference type="Pfam" id="PF00072">
    <property type="entry name" value="Response_reg"/>
    <property type="match status" value="1"/>
</dbReference>
<dbReference type="SUPFAM" id="SSF52738">
    <property type="entry name" value="Methylesterase CheB, C-terminal domain"/>
    <property type="match status" value="1"/>
</dbReference>
<feature type="active site" evidence="6">
    <location>
        <position position="170"/>
    </location>
</feature>
<protein>
    <recommendedName>
        <fullName evidence="4">protein-glutamate methylesterase</fullName>
        <ecNumber evidence="4">3.1.1.61</ecNumber>
    </recommendedName>
</protein>
<accession>A0ABS1C195</accession>
<organism evidence="10 11">
    <name type="scientific">Adhaeribacter terrigena</name>
    <dbReference type="NCBI Taxonomy" id="2793070"/>
    <lineage>
        <taxon>Bacteria</taxon>
        <taxon>Pseudomonadati</taxon>
        <taxon>Bacteroidota</taxon>
        <taxon>Cytophagia</taxon>
        <taxon>Cytophagales</taxon>
        <taxon>Hymenobacteraceae</taxon>
        <taxon>Adhaeribacter</taxon>
    </lineage>
</organism>
<comment type="caution">
    <text evidence="7">Lacks conserved residue(s) required for the propagation of feature annotation.</text>
</comment>
<proteinExistence type="predicted"/>
<dbReference type="EMBL" id="JAEHFX010000003">
    <property type="protein sequence ID" value="MBK0403142.1"/>
    <property type="molecule type" value="Genomic_DNA"/>
</dbReference>
<gene>
    <name evidence="10" type="ORF">I5M27_09110</name>
</gene>
<dbReference type="InterPro" id="IPR000673">
    <property type="entry name" value="Sig_transdc_resp-reg_Me-estase"/>
</dbReference>
<evidence type="ECO:0000256" key="4">
    <source>
        <dbReference type="ARBA" id="ARBA00039140"/>
    </source>
</evidence>
<keyword evidence="3 6" id="KW-0378">Hydrolase</keyword>
<evidence type="ECO:0000256" key="3">
    <source>
        <dbReference type="ARBA" id="ARBA00022801"/>
    </source>
</evidence>
<dbReference type="Gene3D" id="3.40.50.180">
    <property type="entry name" value="Methylesterase CheB, C-terminal domain"/>
    <property type="match status" value="1"/>
</dbReference>
<dbReference type="EC" id="3.1.1.61" evidence="4"/>
<comment type="catalytic activity">
    <reaction evidence="5">
        <text>[protein]-L-glutamate 5-O-methyl ester + H2O = L-glutamyl-[protein] + methanol + H(+)</text>
        <dbReference type="Rhea" id="RHEA:23236"/>
        <dbReference type="Rhea" id="RHEA-COMP:10208"/>
        <dbReference type="Rhea" id="RHEA-COMP:10311"/>
        <dbReference type="ChEBI" id="CHEBI:15377"/>
        <dbReference type="ChEBI" id="CHEBI:15378"/>
        <dbReference type="ChEBI" id="CHEBI:17790"/>
        <dbReference type="ChEBI" id="CHEBI:29973"/>
        <dbReference type="ChEBI" id="CHEBI:82795"/>
        <dbReference type="EC" id="3.1.1.61"/>
    </reaction>
</comment>
<dbReference type="PANTHER" id="PTHR42872">
    <property type="entry name" value="PROTEIN-GLUTAMATE METHYLESTERASE/PROTEIN-GLUTAMINE GLUTAMINASE"/>
    <property type="match status" value="1"/>
</dbReference>
<evidence type="ECO:0000256" key="6">
    <source>
        <dbReference type="PROSITE-ProRule" id="PRU00050"/>
    </source>
</evidence>
<dbReference type="InterPro" id="IPR035909">
    <property type="entry name" value="CheB_C"/>
</dbReference>
<keyword evidence="1" id="KW-0963">Cytoplasm</keyword>
<dbReference type="InterPro" id="IPR001789">
    <property type="entry name" value="Sig_transdc_resp-reg_receiver"/>
</dbReference>
<feature type="domain" description="Response regulatory" evidence="8">
    <location>
        <begin position="9"/>
        <end position="126"/>
    </location>
</feature>
<evidence type="ECO:0000256" key="5">
    <source>
        <dbReference type="ARBA" id="ARBA00048267"/>
    </source>
</evidence>
<sequence>MLTGSQKLKVIISDSSNFSRLVLTNMVQAQPDLEVLDTAADEKSLVAAVRQQRPDLVLAGLNLQYQRQLSCLQQVYQESGVPALVLLDQANQSAGPVMKAAEMGIYDFILKPAHQLQPRLLDMKSEILKKIRAVREQELEPSFTAQNDTVFALKRPLVKTPKGIVVIGASTGGTQAVEKIVARLDENLDACVLIAVHLPAGFTGSFARRLQTLTRLKVVEGKPGIRLLKGKIIIAPGGKNTVVLPEMNRTGQYSIGFAPDAENVYDRPSVDKLMDSVAAIGGKNVLGIVLTGMGNDGTQGLKAIQNKGGITMAQDQASSVIFGMAKSAIEQGHVTHVRSLFRIPALINKFITDLPAAEVTQQPGF</sequence>
<reference evidence="10 11" key="1">
    <citation type="submission" date="2020-12" db="EMBL/GenBank/DDBJ databases">
        <title>Bacterial novel species Adhaeribacter sp. BT258 isolated from soil.</title>
        <authorList>
            <person name="Jung H.-Y."/>
        </authorList>
    </citation>
    <scope>NUCLEOTIDE SEQUENCE [LARGE SCALE GENOMIC DNA]</scope>
    <source>
        <strain evidence="10 11">BT258</strain>
    </source>
</reference>
<keyword evidence="11" id="KW-1185">Reference proteome</keyword>
<dbReference type="PROSITE" id="PS50122">
    <property type="entry name" value="CHEB"/>
    <property type="match status" value="1"/>
</dbReference>
<feature type="active site" evidence="6">
    <location>
        <position position="197"/>
    </location>
</feature>
<dbReference type="PROSITE" id="PS50110">
    <property type="entry name" value="RESPONSE_REGULATORY"/>
    <property type="match status" value="1"/>
</dbReference>
<dbReference type="Pfam" id="PF01339">
    <property type="entry name" value="CheB_methylest"/>
    <property type="match status" value="1"/>
</dbReference>
<feature type="active site" evidence="6">
    <location>
        <position position="296"/>
    </location>
</feature>
<evidence type="ECO:0000259" key="9">
    <source>
        <dbReference type="PROSITE" id="PS50122"/>
    </source>
</evidence>
<evidence type="ECO:0000256" key="2">
    <source>
        <dbReference type="ARBA" id="ARBA00022500"/>
    </source>
</evidence>
<evidence type="ECO:0000259" key="8">
    <source>
        <dbReference type="PROSITE" id="PS50110"/>
    </source>
</evidence>
<evidence type="ECO:0000256" key="7">
    <source>
        <dbReference type="PROSITE-ProRule" id="PRU00169"/>
    </source>
</evidence>
<dbReference type="Gene3D" id="3.40.50.2300">
    <property type="match status" value="1"/>
</dbReference>
<evidence type="ECO:0000256" key="1">
    <source>
        <dbReference type="ARBA" id="ARBA00022490"/>
    </source>
</evidence>
<name>A0ABS1C195_9BACT</name>
<evidence type="ECO:0000313" key="11">
    <source>
        <dbReference type="Proteomes" id="UP000644147"/>
    </source>
</evidence>
<evidence type="ECO:0000313" key="10">
    <source>
        <dbReference type="EMBL" id="MBK0403142.1"/>
    </source>
</evidence>
<feature type="domain" description="CheB-type methylesterase" evidence="9">
    <location>
        <begin position="158"/>
        <end position="354"/>
    </location>
</feature>
<comment type="caution">
    <text evidence="10">The sequence shown here is derived from an EMBL/GenBank/DDBJ whole genome shotgun (WGS) entry which is preliminary data.</text>
</comment>
<dbReference type="InterPro" id="IPR008248">
    <property type="entry name" value="CheB-like"/>
</dbReference>
<dbReference type="RefSeq" id="WP_200505876.1">
    <property type="nucleotide sequence ID" value="NZ_JAEHFX010000003.1"/>
</dbReference>
<dbReference type="Proteomes" id="UP000644147">
    <property type="component" value="Unassembled WGS sequence"/>
</dbReference>
<dbReference type="SUPFAM" id="SSF52172">
    <property type="entry name" value="CheY-like"/>
    <property type="match status" value="1"/>
</dbReference>